<dbReference type="Pfam" id="PF20209">
    <property type="entry name" value="DUF6570"/>
    <property type="match status" value="1"/>
</dbReference>
<feature type="domain" description="DUF6570" evidence="1">
    <location>
        <begin position="468"/>
        <end position="516"/>
    </location>
</feature>
<organism evidence="2 3">
    <name type="scientific">Roridomyces roridus</name>
    <dbReference type="NCBI Taxonomy" id="1738132"/>
    <lineage>
        <taxon>Eukaryota</taxon>
        <taxon>Fungi</taxon>
        <taxon>Dikarya</taxon>
        <taxon>Basidiomycota</taxon>
        <taxon>Agaricomycotina</taxon>
        <taxon>Agaricomycetes</taxon>
        <taxon>Agaricomycetidae</taxon>
        <taxon>Agaricales</taxon>
        <taxon>Marasmiineae</taxon>
        <taxon>Mycenaceae</taxon>
        <taxon>Roridomyces</taxon>
    </lineage>
</organism>
<accession>A0AAD7B5J8</accession>
<evidence type="ECO:0000259" key="1">
    <source>
        <dbReference type="Pfam" id="PF20209"/>
    </source>
</evidence>
<comment type="caution">
    <text evidence="2">The sequence shown here is derived from an EMBL/GenBank/DDBJ whole genome shotgun (WGS) entry which is preliminary data.</text>
</comment>
<gene>
    <name evidence="2" type="ORF">FB45DRAFT_875488</name>
</gene>
<name>A0AAD7B5J8_9AGAR</name>
<reference evidence="2" key="1">
    <citation type="submission" date="2023-03" db="EMBL/GenBank/DDBJ databases">
        <title>Massive genome expansion in bonnet fungi (Mycena s.s.) driven by repeated elements and novel gene families across ecological guilds.</title>
        <authorList>
            <consortium name="Lawrence Berkeley National Laboratory"/>
            <person name="Harder C.B."/>
            <person name="Miyauchi S."/>
            <person name="Viragh M."/>
            <person name="Kuo A."/>
            <person name="Thoen E."/>
            <person name="Andreopoulos B."/>
            <person name="Lu D."/>
            <person name="Skrede I."/>
            <person name="Drula E."/>
            <person name="Henrissat B."/>
            <person name="Morin E."/>
            <person name="Kohler A."/>
            <person name="Barry K."/>
            <person name="LaButti K."/>
            <person name="Morin E."/>
            <person name="Salamov A."/>
            <person name="Lipzen A."/>
            <person name="Mereny Z."/>
            <person name="Hegedus B."/>
            <person name="Baldrian P."/>
            <person name="Stursova M."/>
            <person name="Weitz H."/>
            <person name="Taylor A."/>
            <person name="Grigoriev I.V."/>
            <person name="Nagy L.G."/>
            <person name="Martin F."/>
            <person name="Kauserud H."/>
        </authorList>
    </citation>
    <scope>NUCLEOTIDE SEQUENCE</scope>
    <source>
        <strain evidence="2">9284</strain>
    </source>
</reference>
<proteinExistence type="predicted"/>
<dbReference type="AlphaFoldDB" id="A0AAD7B5J8"/>
<protein>
    <recommendedName>
        <fullName evidence="1">DUF6570 domain-containing protein</fullName>
    </recommendedName>
</protein>
<evidence type="ECO:0000313" key="2">
    <source>
        <dbReference type="EMBL" id="KAJ7611290.1"/>
    </source>
</evidence>
<dbReference type="InterPro" id="IPR046700">
    <property type="entry name" value="DUF6570"/>
</dbReference>
<sequence length="524" mass="58230">MLPATFCGQQLSTSLDTQSLSTRVSLDWILDHTIRAPASVASGLLFLPSADSESGCSMHVDATVCAGLPCDLVLGRDWLHRCQITTSHASVMLSSGIVDLRASAHGFTSPDPSPPSRSESMSSEMCETVLKLILDATDKQLSTESLLHVAAALDITISGTRNLRFKLRGEIRKHQDTIRNSGSEFQSSASMADFFDSFDSHTKPVLLSIAALHQIPLRDLITQHILFGNCTQFSDSHPQVTLANGLKLPGCADVHEEWRFNALESDFQAHVLMCIYGSNIRLNALRRVLDILKVEYDSGQSLGQLRRLLKHQVTVLRRGKKAELVDEERSQAQERFNLKLDEIHRCWPQLVPQSLKNQCIRNFRERTGSEALSTFTCAVCAESSPLRSHCSVAADDPEFDLSILQQPDDTNVLDMYKWLHPECEQPPMPYDEGPLRNLLVDPDGVTFSAESAVPTLSMCKCCHSSLKRKKLPALALANRTFLGPVPPELQDLTMIEESMLARCRSKCWIIQLNEENQEPVINAL</sequence>
<keyword evidence="3" id="KW-1185">Reference proteome</keyword>
<evidence type="ECO:0000313" key="3">
    <source>
        <dbReference type="Proteomes" id="UP001221142"/>
    </source>
</evidence>
<dbReference type="Proteomes" id="UP001221142">
    <property type="component" value="Unassembled WGS sequence"/>
</dbReference>
<dbReference type="EMBL" id="JARKIF010000033">
    <property type="protein sequence ID" value="KAJ7611290.1"/>
    <property type="molecule type" value="Genomic_DNA"/>
</dbReference>